<keyword evidence="2" id="KW-1185">Reference proteome</keyword>
<evidence type="ECO:0000313" key="1">
    <source>
        <dbReference type="EMBL" id="UNK04723.1"/>
    </source>
</evidence>
<dbReference type="InterPro" id="IPR010064">
    <property type="entry name" value="HK97-gp10_tail"/>
</dbReference>
<accession>A0AAT9PDQ6</accession>
<name>A0AAT9PDQ6_9GAMM</name>
<dbReference type="Proteomes" id="UP000829560">
    <property type="component" value="Chromosome"/>
</dbReference>
<proteinExistence type="predicted"/>
<dbReference type="RefSeq" id="WP_241878271.1">
    <property type="nucleotide sequence ID" value="NZ_CP093310.2"/>
</dbReference>
<evidence type="ECO:0000313" key="2">
    <source>
        <dbReference type="Proteomes" id="UP000829560"/>
    </source>
</evidence>
<dbReference type="KEGG" id="prae:MN210_10970"/>
<protein>
    <submittedName>
        <fullName evidence="1">HK97-gp10 family putative phage morphogenesis protein</fullName>
    </submittedName>
</protein>
<dbReference type="EMBL" id="CP093310">
    <property type="protein sequence ID" value="UNK04723.1"/>
    <property type="molecule type" value="Genomic_DNA"/>
</dbReference>
<gene>
    <name evidence="1" type="ORF">MN210_10970</name>
</gene>
<sequence length="184" mass="20848">MADDFGSMEIHGLEELEAKLAEMDNDMAGKALYGALNFASSPMVKEAKQRAPATEQAYRRYMSSGQGEATYTTTLLGKKRKGKSKKAKRGEGKFEVQQPGTLRRSIRRQRLRKIREFNEGGAAVGIFIKNKRSDLPPYYWYFVEYGTSKMPAVPFLRPAFDNNVDLAVDRFKTKLAANIEKYTE</sequence>
<organism evidence="1 2">
    <name type="scientific">Psychrobacter raelei</name>
    <dbReference type="NCBI Taxonomy" id="2565531"/>
    <lineage>
        <taxon>Bacteria</taxon>
        <taxon>Pseudomonadati</taxon>
        <taxon>Pseudomonadota</taxon>
        <taxon>Gammaproteobacteria</taxon>
        <taxon>Moraxellales</taxon>
        <taxon>Moraxellaceae</taxon>
        <taxon>Psychrobacter</taxon>
    </lineage>
</organism>
<reference evidence="1" key="1">
    <citation type="submission" date="2024-03" db="EMBL/GenBank/DDBJ databases">
        <title>Psychrobacter raelis sp. nov. isolated from a dog with peritonitis.</title>
        <authorList>
            <person name="Schiavone A."/>
            <person name="Manzulli V."/>
            <person name="Camarda A."/>
            <person name="Cafiero M.A."/>
            <person name="Vasco I."/>
            <person name="Marino L."/>
            <person name="Pennuzzi G."/>
            <person name="Serrecchia L."/>
            <person name="Galante D."/>
            <person name="Pugliese N."/>
        </authorList>
    </citation>
    <scope>NUCLEOTIDE SEQUENCE</scope>
    <source>
        <strain evidence="1">PraFG1</strain>
    </source>
</reference>
<dbReference type="NCBIfam" id="TIGR01725">
    <property type="entry name" value="phge_HK97_gp10"/>
    <property type="match status" value="1"/>
</dbReference>
<dbReference type="AlphaFoldDB" id="A0AAT9PDQ6"/>